<dbReference type="EMBL" id="QUSL01000002">
    <property type="protein sequence ID" value="RGD86976.1"/>
    <property type="molecule type" value="Genomic_DNA"/>
</dbReference>
<dbReference type="InterPro" id="IPR050721">
    <property type="entry name" value="Trk_Ktr_HKT_K-transport"/>
</dbReference>
<feature type="domain" description="RCK C-terminal" evidence="2">
    <location>
        <begin position="136"/>
        <end position="221"/>
    </location>
</feature>
<dbReference type="AlphaFoldDB" id="A0A3E3AJQ7"/>
<evidence type="ECO:0000313" key="4">
    <source>
        <dbReference type="EMBL" id="RGD86976.1"/>
    </source>
</evidence>
<reference evidence="4 5" key="1">
    <citation type="submission" date="2018-08" db="EMBL/GenBank/DDBJ databases">
        <title>A genome reference for cultivated species of the human gut microbiota.</title>
        <authorList>
            <person name="Zou Y."/>
            <person name="Xue W."/>
            <person name="Luo G."/>
        </authorList>
    </citation>
    <scope>NUCLEOTIDE SEQUENCE [LARGE SCALE GENOMIC DNA]</scope>
    <source>
        <strain evidence="4 5">OM06-4</strain>
    </source>
</reference>
<sequence>MNSKQYAVLGLGIFGSTVATTLAEYGCEVIAVDQDESCVERVADEVTKAVVANVTDQEELRAIGIEDIDVAIVAIGTHLEEAVLATMNLKELGVPYVIAKAKNKQFMKILEKVGANKVIRAEKDMGLKVAKSLLRKSIVDLVELDEDYSVVEIKAPLDWVGKNFIDLNIRRVYNMNIIGIKHGDEDHLSLDVAPEYVIQNGDHFLVIGKTKELERFDYMTK</sequence>
<dbReference type="Pfam" id="PF02080">
    <property type="entry name" value="TrkA_C"/>
    <property type="match status" value="1"/>
</dbReference>
<evidence type="ECO:0000259" key="2">
    <source>
        <dbReference type="PROSITE" id="PS51202"/>
    </source>
</evidence>
<dbReference type="SUPFAM" id="SSF51735">
    <property type="entry name" value="NAD(P)-binding Rossmann-fold domains"/>
    <property type="match status" value="1"/>
</dbReference>
<gene>
    <name evidence="4" type="ORF">DXB93_02075</name>
    <name evidence="3" type="ORF">PM738_00685</name>
</gene>
<dbReference type="Pfam" id="PF02254">
    <property type="entry name" value="TrkA_N"/>
    <property type="match status" value="1"/>
</dbReference>
<dbReference type="Gene3D" id="3.30.70.1450">
    <property type="entry name" value="Regulator of K+ conductance, C-terminal domain"/>
    <property type="match status" value="1"/>
</dbReference>
<dbReference type="GeneID" id="64195296"/>
<comment type="caution">
    <text evidence="4">The sequence shown here is derived from an EMBL/GenBank/DDBJ whole genome shotgun (WGS) entry which is preliminary data.</text>
</comment>
<dbReference type="PROSITE" id="PS51201">
    <property type="entry name" value="RCK_N"/>
    <property type="match status" value="1"/>
</dbReference>
<dbReference type="PANTHER" id="PTHR43833">
    <property type="entry name" value="POTASSIUM CHANNEL PROTEIN 2-RELATED-RELATED"/>
    <property type="match status" value="1"/>
</dbReference>
<dbReference type="InterPro" id="IPR003148">
    <property type="entry name" value="RCK_N"/>
</dbReference>
<evidence type="ECO:0000313" key="3">
    <source>
        <dbReference type="EMBL" id="MDB7082301.1"/>
    </source>
</evidence>
<accession>A0A3E3AJQ7</accession>
<dbReference type="Proteomes" id="UP000261032">
    <property type="component" value="Unassembled WGS sequence"/>
</dbReference>
<name>A0A3E3AJQ7_9FIRM</name>
<reference evidence="3" key="2">
    <citation type="submission" date="2023-01" db="EMBL/GenBank/DDBJ databases">
        <title>Human gut microbiome strain richness.</title>
        <authorList>
            <person name="Chen-Liaw A."/>
        </authorList>
    </citation>
    <scope>NUCLEOTIDE SEQUENCE</scope>
    <source>
        <strain evidence="3">1001217st2_G6_1001217B_191108</strain>
    </source>
</reference>
<evidence type="ECO:0000259" key="1">
    <source>
        <dbReference type="PROSITE" id="PS51201"/>
    </source>
</evidence>
<dbReference type="PROSITE" id="PS51202">
    <property type="entry name" value="RCK_C"/>
    <property type="match status" value="1"/>
</dbReference>
<dbReference type="InterPro" id="IPR006037">
    <property type="entry name" value="RCK_C"/>
</dbReference>
<proteinExistence type="predicted"/>
<dbReference type="SUPFAM" id="SSF116726">
    <property type="entry name" value="TrkA C-terminal domain-like"/>
    <property type="match status" value="1"/>
</dbReference>
<dbReference type="Gene3D" id="3.40.50.720">
    <property type="entry name" value="NAD(P)-binding Rossmann-like Domain"/>
    <property type="match status" value="1"/>
</dbReference>
<evidence type="ECO:0000313" key="5">
    <source>
        <dbReference type="Proteomes" id="UP000261032"/>
    </source>
</evidence>
<feature type="domain" description="RCK N-terminal" evidence="1">
    <location>
        <begin position="3"/>
        <end position="120"/>
    </location>
</feature>
<dbReference type="InterPro" id="IPR036721">
    <property type="entry name" value="RCK_C_sf"/>
</dbReference>
<dbReference type="GO" id="GO:0006813">
    <property type="term" value="P:potassium ion transport"/>
    <property type="evidence" value="ECO:0007669"/>
    <property type="project" value="InterPro"/>
</dbReference>
<dbReference type="PANTHER" id="PTHR43833:SF7">
    <property type="entry name" value="KTR SYSTEM POTASSIUM UPTAKE PROTEIN C"/>
    <property type="match status" value="1"/>
</dbReference>
<dbReference type="InterPro" id="IPR036291">
    <property type="entry name" value="NAD(P)-bd_dom_sf"/>
</dbReference>
<organism evidence="4 5">
    <name type="scientific">Thomasclavelia ramosa</name>
    <dbReference type="NCBI Taxonomy" id="1547"/>
    <lineage>
        <taxon>Bacteria</taxon>
        <taxon>Bacillati</taxon>
        <taxon>Bacillota</taxon>
        <taxon>Erysipelotrichia</taxon>
        <taxon>Erysipelotrichales</taxon>
        <taxon>Coprobacillaceae</taxon>
        <taxon>Thomasclavelia</taxon>
    </lineage>
</organism>
<dbReference type="RefSeq" id="WP_003536585.1">
    <property type="nucleotide sequence ID" value="NZ_AP031443.1"/>
</dbReference>
<dbReference type="GO" id="GO:0008324">
    <property type="term" value="F:monoatomic cation transmembrane transporter activity"/>
    <property type="evidence" value="ECO:0007669"/>
    <property type="project" value="InterPro"/>
</dbReference>
<dbReference type="EMBL" id="JAQLKE010000001">
    <property type="protein sequence ID" value="MDB7082301.1"/>
    <property type="molecule type" value="Genomic_DNA"/>
</dbReference>
<dbReference type="Proteomes" id="UP001211987">
    <property type="component" value="Unassembled WGS sequence"/>
</dbReference>
<protein>
    <submittedName>
        <fullName evidence="4">TrkA family potassium uptake protein</fullName>
    </submittedName>
</protein>